<dbReference type="SUPFAM" id="SSF54768">
    <property type="entry name" value="dsRNA-binding domain-like"/>
    <property type="match status" value="1"/>
</dbReference>
<dbReference type="InterPro" id="IPR000999">
    <property type="entry name" value="RNase_III_dom"/>
</dbReference>
<accession>K9GZM9</accession>
<dbReference type="EMBL" id="ANHY01000006">
    <property type="protein sequence ID" value="EKV31450.1"/>
    <property type="molecule type" value="Genomic_DNA"/>
</dbReference>
<evidence type="ECO:0000256" key="2">
    <source>
        <dbReference type="ARBA" id="ARBA00004496"/>
    </source>
</evidence>
<reference evidence="18 19" key="1">
    <citation type="journal article" date="2013" name="Genome Announc.">
        <title>Draft Genome Sequence of an Alphaproteobacterium, Caenispirillum salinarum AK4(T), Isolated from a Solar Saltern.</title>
        <authorList>
            <person name="Khatri I."/>
            <person name="Singh A."/>
            <person name="Korpole S."/>
            <person name="Pinnaka A.K."/>
            <person name="Subramanian S."/>
        </authorList>
    </citation>
    <scope>NUCLEOTIDE SEQUENCE [LARGE SCALE GENOMIC DNA]</scope>
    <source>
        <strain evidence="18 19">AK4</strain>
    </source>
</reference>
<dbReference type="GO" id="GO:0006364">
    <property type="term" value="P:rRNA processing"/>
    <property type="evidence" value="ECO:0007669"/>
    <property type="project" value="UniProtKB-UniRule"/>
</dbReference>
<dbReference type="CDD" id="cd00593">
    <property type="entry name" value="RIBOc"/>
    <property type="match status" value="1"/>
</dbReference>
<dbReference type="PROSITE" id="PS50142">
    <property type="entry name" value="RNASE_3_2"/>
    <property type="match status" value="1"/>
</dbReference>
<dbReference type="PANTHER" id="PTHR11207">
    <property type="entry name" value="RIBONUCLEASE III"/>
    <property type="match status" value="1"/>
</dbReference>
<feature type="binding site" evidence="15">
    <location>
        <position position="123"/>
    </location>
    <ligand>
        <name>Mg(2+)</name>
        <dbReference type="ChEBI" id="CHEBI:18420"/>
    </ligand>
</feature>
<evidence type="ECO:0000256" key="13">
    <source>
        <dbReference type="ARBA" id="ARBA00022842"/>
    </source>
</evidence>
<comment type="catalytic activity">
    <reaction evidence="1 15">
        <text>Endonucleolytic cleavage to 5'-phosphomonoester.</text>
        <dbReference type="EC" id="3.1.26.3"/>
    </reaction>
</comment>
<evidence type="ECO:0000259" key="17">
    <source>
        <dbReference type="PROSITE" id="PS50142"/>
    </source>
</evidence>
<dbReference type="EC" id="3.1.26.3" evidence="15"/>
<dbReference type="InterPro" id="IPR014720">
    <property type="entry name" value="dsRBD_dom"/>
</dbReference>
<evidence type="ECO:0000256" key="5">
    <source>
        <dbReference type="ARBA" id="ARBA00022490"/>
    </source>
</evidence>
<evidence type="ECO:0000256" key="11">
    <source>
        <dbReference type="ARBA" id="ARBA00022759"/>
    </source>
</evidence>
<dbReference type="Pfam" id="PF14622">
    <property type="entry name" value="Ribonucleas_3_3"/>
    <property type="match status" value="1"/>
</dbReference>
<dbReference type="SMART" id="SM00358">
    <property type="entry name" value="DSRM"/>
    <property type="match status" value="1"/>
</dbReference>
<dbReference type="STRING" id="1238182.C882_3823"/>
<dbReference type="GO" id="GO:0005737">
    <property type="term" value="C:cytoplasm"/>
    <property type="evidence" value="ECO:0007669"/>
    <property type="project" value="UniProtKB-SubCell"/>
</dbReference>
<comment type="function">
    <text evidence="15">Digests double-stranded RNA. Involved in the processing of primary rRNA transcript to yield the immediate precursors to the large and small rRNAs (23S and 16S). Processes some mRNAs, and tRNAs when they are encoded in the rRNA operon. Processes pre-crRNA and tracrRNA of type II CRISPR loci if present in the organism.</text>
</comment>
<evidence type="ECO:0000256" key="1">
    <source>
        <dbReference type="ARBA" id="ARBA00000109"/>
    </source>
</evidence>
<dbReference type="GO" id="GO:0010468">
    <property type="term" value="P:regulation of gene expression"/>
    <property type="evidence" value="ECO:0007669"/>
    <property type="project" value="TreeGrafter"/>
</dbReference>
<evidence type="ECO:0000259" key="16">
    <source>
        <dbReference type="PROSITE" id="PS50137"/>
    </source>
</evidence>
<keyword evidence="9 15" id="KW-0540">Nuclease</keyword>
<dbReference type="GO" id="GO:0042802">
    <property type="term" value="F:identical protein binding"/>
    <property type="evidence" value="ECO:0007669"/>
    <property type="project" value="UniProtKB-ARBA"/>
</dbReference>
<keyword evidence="5 15" id="KW-0963">Cytoplasm</keyword>
<evidence type="ECO:0000256" key="9">
    <source>
        <dbReference type="ARBA" id="ARBA00022722"/>
    </source>
</evidence>
<dbReference type="PANTHER" id="PTHR11207:SF0">
    <property type="entry name" value="RIBONUCLEASE 3"/>
    <property type="match status" value="1"/>
</dbReference>
<dbReference type="RefSeq" id="WP_009539931.1">
    <property type="nucleotide sequence ID" value="NZ_ANHY01000006.1"/>
</dbReference>
<dbReference type="SUPFAM" id="SSF69065">
    <property type="entry name" value="RNase III domain-like"/>
    <property type="match status" value="1"/>
</dbReference>
<protein>
    <recommendedName>
        <fullName evidence="15">Ribonuclease 3</fullName>
        <ecNumber evidence="15">3.1.26.3</ecNumber>
    </recommendedName>
    <alternativeName>
        <fullName evidence="15">Ribonuclease III</fullName>
        <shortName evidence="15">RNase III</shortName>
    </alternativeName>
</protein>
<dbReference type="InterPro" id="IPR036389">
    <property type="entry name" value="RNase_III_sf"/>
</dbReference>
<evidence type="ECO:0000313" key="18">
    <source>
        <dbReference type="EMBL" id="EKV31450.1"/>
    </source>
</evidence>
<evidence type="ECO:0000256" key="10">
    <source>
        <dbReference type="ARBA" id="ARBA00022723"/>
    </source>
</evidence>
<dbReference type="Proteomes" id="UP000009881">
    <property type="component" value="Unassembled WGS sequence"/>
</dbReference>
<dbReference type="GO" id="GO:0003725">
    <property type="term" value="F:double-stranded RNA binding"/>
    <property type="evidence" value="ECO:0007669"/>
    <property type="project" value="TreeGrafter"/>
</dbReference>
<dbReference type="FunFam" id="1.10.1520.10:FF:000001">
    <property type="entry name" value="Ribonuclease 3"/>
    <property type="match status" value="1"/>
</dbReference>
<dbReference type="GO" id="GO:0019843">
    <property type="term" value="F:rRNA binding"/>
    <property type="evidence" value="ECO:0007669"/>
    <property type="project" value="UniProtKB-KW"/>
</dbReference>
<evidence type="ECO:0000313" key="19">
    <source>
        <dbReference type="Proteomes" id="UP000009881"/>
    </source>
</evidence>
<comment type="subunit">
    <text evidence="4 15">Homodimer.</text>
</comment>
<comment type="subcellular location">
    <subcellularLocation>
        <location evidence="2 15">Cytoplasm</location>
    </subcellularLocation>
</comment>
<dbReference type="PROSITE" id="PS50137">
    <property type="entry name" value="DS_RBD"/>
    <property type="match status" value="1"/>
</dbReference>
<keyword evidence="15" id="KW-0699">rRNA-binding</keyword>
<proteinExistence type="inferred from homology"/>
<evidence type="ECO:0000256" key="7">
    <source>
        <dbReference type="ARBA" id="ARBA00022664"/>
    </source>
</evidence>
<keyword evidence="7 15" id="KW-0507">mRNA processing</keyword>
<keyword evidence="6 15" id="KW-0698">rRNA processing</keyword>
<keyword evidence="13 15" id="KW-0460">Magnesium</keyword>
<name>K9GZM9_9PROT</name>
<keyword evidence="14 15" id="KW-0694">RNA-binding</keyword>
<keyword evidence="10 15" id="KW-0479">Metal-binding</keyword>
<evidence type="ECO:0000256" key="4">
    <source>
        <dbReference type="ARBA" id="ARBA00011738"/>
    </source>
</evidence>
<comment type="cofactor">
    <cofactor evidence="15">
        <name>Mg(2+)</name>
        <dbReference type="ChEBI" id="CHEBI:18420"/>
    </cofactor>
</comment>
<feature type="active site" evidence="15">
    <location>
        <position position="123"/>
    </location>
</feature>
<dbReference type="CDD" id="cd10845">
    <property type="entry name" value="DSRM_RNAse_III_family"/>
    <property type="match status" value="1"/>
</dbReference>
<dbReference type="Gene3D" id="3.30.160.20">
    <property type="match status" value="1"/>
</dbReference>
<keyword evidence="8 15" id="KW-0819">tRNA processing</keyword>
<evidence type="ECO:0000256" key="15">
    <source>
        <dbReference type="HAMAP-Rule" id="MF_00104"/>
    </source>
</evidence>
<dbReference type="NCBIfam" id="TIGR02191">
    <property type="entry name" value="RNaseIII"/>
    <property type="match status" value="1"/>
</dbReference>
<feature type="binding site" evidence="15">
    <location>
        <position position="120"/>
    </location>
    <ligand>
        <name>Mg(2+)</name>
        <dbReference type="ChEBI" id="CHEBI:18420"/>
    </ligand>
</feature>
<evidence type="ECO:0000256" key="14">
    <source>
        <dbReference type="ARBA" id="ARBA00022884"/>
    </source>
</evidence>
<feature type="active site" evidence="15">
    <location>
        <position position="51"/>
    </location>
</feature>
<evidence type="ECO:0000256" key="6">
    <source>
        <dbReference type="ARBA" id="ARBA00022552"/>
    </source>
</evidence>
<dbReference type="OrthoDB" id="9805026at2"/>
<dbReference type="eggNOG" id="COG0571">
    <property type="taxonomic scope" value="Bacteria"/>
</dbReference>
<dbReference type="AlphaFoldDB" id="K9GZM9"/>
<comment type="caution">
    <text evidence="18">The sequence shown here is derived from an EMBL/GenBank/DDBJ whole genome shotgun (WGS) entry which is preliminary data.</text>
</comment>
<dbReference type="GO" id="GO:0006397">
    <property type="term" value="P:mRNA processing"/>
    <property type="evidence" value="ECO:0007669"/>
    <property type="project" value="UniProtKB-UniRule"/>
</dbReference>
<dbReference type="GO" id="GO:0046872">
    <property type="term" value="F:metal ion binding"/>
    <property type="evidence" value="ECO:0007669"/>
    <property type="project" value="UniProtKB-KW"/>
</dbReference>
<comment type="similarity">
    <text evidence="3">Belongs to the ribonuclease III family.</text>
</comment>
<evidence type="ECO:0000256" key="12">
    <source>
        <dbReference type="ARBA" id="ARBA00022801"/>
    </source>
</evidence>
<dbReference type="PROSITE" id="PS00517">
    <property type="entry name" value="RNASE_3_1"/>
    <property type="match status" value="1"/>
</dbReference>
<dbReference type="GO" id="GO:0004525">
    <property type="term" value="F:ribonuclease III activity"/>
    <property type="evidence" value="ECO:0007669"/>
    <property type="project" value="UniProtKB-UniRule"/>
</dbReference>
<dbReference type="GO" id="GO:0008033">
    <property type="term" value="P:tRNA processing"/>
    <property type="evidence" value="ECO:0007669"/>
    <property type="project" value="UniProtKB-KW"/>
</dbReference>
<sequence length="229" mass="24451">MTATVPADRARLEKGLGHHFKNPHLLAEALAHRSAGGPFPVGYERLEFLGDRVLGLVVADMLLSRYPEEPEGPLARRHAALVRKEALVIVADRLDLGAHVQLSRGEEEAGSRNSASLKADVCEAVIGALYLDGGLEAARRFLLKALTDLMEADVRPPKDAKTALQEWAQGQGKPLPAYETVETTGPAHDPRFVVAVTVQGIAPATGTGTSKRKAEQMAAETLLANVTGQ</sequence>
<dbReference type="PATRIC" id="fig|1238182.3.peg.1486"/>
<keyword evidence="19" id="KW-1185">Reference proteome</keyword>
<keyword evidence="12 15" id="KW-0378">Hydrolase</keyword>
<dbReference type="FunFam" id="3.30.160.20:FF:000003">
    <property type="entry name" value="Ribonuclease 3"/>
    <property type="match status" value="1"/>
</dbReference>
<dbReference type="Gene3D" id="1.10.1520.10">
    <property type="entry name" value="Ribonuclease III domain"/>
    <property type="match status" value="1"/>
</dbReference>
<dbReference type="SMART" id="SM00535">
    <property type="entry name" value="RIBOc"/>
    <property type="match status" value="1"/>
</dbReference>
<dbReference type="InterPro" id="IPR011907">
    <property type="entry name" value="RNase_III"/>
</dbReference>
<keyword evidence="11 15" id="KW-0255">Endonuclease</keyword>
<evidence type="ECO:0000256" key="3">
    <source>
        <dbReference type="ARBA" id="ARBA00010183"/>
    </source>
</evidence>
<evidence type="ECO:0000256" key="8">
    <source>
        <dbReference type="ARBA" id="ARBA00022694"/>
    </source>
</evidence>
<feature type="binding site" evidence="15">
    <location>
        <position position="47"/>
    </location>
    <ligand>
        <name>Mg(2+)</name>
        <dbReference type="ChEBI" id="CHEBI:18420"/>
    </ligand>
</feature>
<gene>
    <name evidence="15" type="primary">rnc</name>
    <name evidence="18" type="ORF">C882_3823</name>
</gene>
<feature type="domain" description="DRBM" evidence="16">
    <location>
        <begin position="159"/>
        <end position="228"/>
    </location>
</feature>
<feature type="domain" description="RNase III" evidence="17">
    <location>
        <begin position="9"/>
        <end position="134"/>
    </location>
</feature>
<dbReference type="Pfam" id="PF00035">
    <property type="entry name" value="dsrm"/>
    <property type="match status" value="1"/>
</dbReference>
<organism evidence="18 19">
    <name type="scientific">Caenispirillum salinarum AK4</name>
    <dbReference type="NCBI Taxonomy" id="1238182"/>
    <lineage>
        <taxon>Bacteria</taxon>
        <taxon>Pseudomonadati</taxon>
        <taxon>Pseudomonadota</taxon>
        <taxon>Alphaproteobacteria</taxon>
        <taxon>Rhodospirillales</taxon>
        <taxon>Novispirillaceae</taxon>
        <taxon>Caenispirillum</taxon>
    </lineage>
</organism>
<dbReference type="HAMAP" id="MF_00104">
    <property type="entry name" value="RNase_III"/>
    <property type="match status" value="1"/>
</dbReference>